<keyword evidence="3 10" id="KW-0328">Glycosyltransferase</keyword>
<keyword evidence="7 8" id="KW-0472">Membrane</keyword>
<protein>
    <submittedName>
        <fullName evidence="10">Dolichyl-phosphate-mannose-protein mannosyltransferase</fullName>
    </submittedName>
</protein>
<dbReference type="Pfam" id="PF13231">
    <property type="entry name" value="PMT_2"/>
    <property type="match status" value="1"/>
</dbReference>
<evidence type="ECO:0000256" key="2">
    <source>
        <dbReference type="ARBA" id="ARBA00022475"/>
    </source>
</evidence>
<evidence type="ECO:0000259" key="9">
    <source>
        <dbReference type="Pfam" id="PF13231"/>
    </source>
</evidence>
<sequence>MLTEKSFSIWGLMLAFVVLVGPFALSFHMHYPDEMYYSDAAVRMLQTGDIQTPYLGSEELRFKKPILTYWFVLAGFKLFGVTPFASRIFFLLAGAATVGFVYWGARILFDDKRVAKLSGIMMASQPVLILSATRSIPDVLLGMCMAISTVGFLGFIKYGNQAPKRYHWLLFIGLALAFEVKGLPAAALGGLGIGYLLLNPWQRIDLSKLLYFPAVLTSLVIACYWFVAMYWIHGPMYLESFLEDQVGIRMGNRFLLLIKNFMLATLLVVVLFIPWFIFGLRKVKVQSKNLFQQNPAFVGLVVLWVLAIVLMSAGVTKFYERYLLPILPLASIWLGWLLIENGALKRVRLLKSSLLFLLGLNLIVLLVGVYFNTYLQSSLWVWGQCIFVFSLLIYFYFKRNLLVGLPQMIAGSVLLLFFGASISTYQISLPDAGQLVKQYVADKHIPEGSKIAFVGHLHTGSKIRIGLGAQFYMTDLSPDYFIDQIGQYDFILVEDKYLELIPQDKFSFDTAAINWDAKFIKEMAQSLWEGNSQEVKEATGKKYYWGTPL</sequence>
<evidence type="ECO:0000313" key="11">
    <source>
        <dbReference type="Proteomes" id="UP000198480"/>
    </source>
</evidence>
<dbReference type="InterPro" id="IPR050297">
    <property type="entry name" value="LipidA_mod_glycosyltrf_83"/>
</dbReference>
<dbReference type="GO" id="GO:0010041">
    <property type="term" value="P:response to iron(III) ion"/>
    <property type="evidence" value="ECO:0007669"/>
    <property type="project" value="TreeGrafter"/>
</dbReference>
<dbReference type="GO" id="GO:0016763">
    <property type="term" value="F:pentosyltransferase activity"/>
    <property type="evidence" value="ECO:0007669"/>
    <property type="project" value="TreeGrafter"/>
</dbReference>
<evidence type="ECO:0000256" key="3">
    <source>
        <dbReference type="ARBA" id="ARBA00022676"/>
    </source>
</evidence>
<feature type="transmembrane region" description="Helical" evidence="8">
    <location>
        <begin position="253"/>
        <end position="277"/>
    </location>
</feature>
<feature type="domain" description="Glycosyltransferase RgtA/B/C/D-like" evidence="9">
    <location>
        <begin position="63"/>
        <end position="225"/>
    </location>
</feature>
<evidence type="ECO:0000256" key="1">
    <source>
        <dbReference type="ARBA" id="ARBA00004651"/>
    </source>
</evidence>
<evidence type="ECO:0000256" key="8">
    <source>
        <dbReference type="SAM" id="Phobius"/>
    </source>
</evidence>
<dbReference type="AlphaFoldDB" id="A0A239E276"/>
<feature type="transmembrane region" description="Helical" evidence="8">
    <location>
        <begin position="379"/>
        <end position="397"/>
    </location>
</feature>
<dbReference type="InterPro" id="IPR038731">
    <property type="entry name" value="RgtA/B/C-like"/>
</dbReference>
<feature type="transmembrane region" description="Helical" evidence="8">
    <location>
        <begin position="322"/>
        <end position="342"/>
    </location>
</feature>
<evidence type="ECO:0000256" key="5">
    <source>
        <dbReference type="ARBA" id="ARBA00022692"/>
    </source>
</evidence>
<feature type="transmembrane region" description="Helical" evidence="8">
    <location>
        <begin position="409"/>
        <end position="428"/>
    </location>
</feature>
<feature type="transmembrane region" description="Helical" evidence="8">
    <location>
        <begin position="66"/>
        <end position="82"/>
    </location>
</feature>
<feature type="transmembrane region" description="Helical" evidence="8">
    <location>
        <begin position="139"/>
        <end position="156"/>
    </location>
</feature>
<dbReference type="PANTHER" id="PTHR33908:SF3">
    <property type="entry name" value="UNDECAPRENYL PHOSPHATE-ALPHA-4-AMINO-4-DEOXY-L-ARABINOSE ARABINOSYL TRANSFERASE"/>
    <property type="match status" value="1"/>
</dbReference>
<comment type="subcellular location">
    <subcellularLocation>
        <location evidence="1">Cell membrane</location>
        <topology evidence="1">Multi-pass membrane protein</topology>
    </subcellularLocation>
</comment>
<feature type="transmembrane region" description="Helical" evidence="8">
    <location>
        <begin position="297"/>
        <end position="316"/>
    </location>
</feature>
<evidence type="ECO:0000256" key="6">
    <source>
        <dbReference type="ARBA" id="ARBA00022989"/>
    </source>
</evidence>
<dbReference type="EMBL" id="FZOK01000008">
    <property type="protein sequence ID" value="SNS38796.1"/>
    <property type="molecule type" value="Genomic_DNA"/>
</dbReference>
<keyword evidence="5 8" id="KW-0812">Transmembrane</keyword>
<feature type="transmembrane region" description="Helical" evidence="8">
    <location>
        <begin position="88"/>
        <end position="109"/>
    </location>
</feature>
<evidence type="ECO:0000313" key="10">
    <source>
        <dbReference type="EMBL" id="SNS38796.1"/>
    </source>
</evidence>
<evidence type="ECO:0000256" key="4">
    <source>
        <dbReference type="ARBA" id="ARBA00022679"/>
    </source>
</evidence>
<evidence type="ECO:0000256" key="7">
    <source>
        <dbReference type="ARBA" id="ARBA00023136"/>
    </source>
</evidence>
<dbReference type="Proteomes" id="UP000198480">
    <property type="component" value="Unassembled WGS sequence"/>
</dbReference>
<keyword evidence="11" id="KW-1185">Reference proteome</keyword>
<dbReference type="GO" id="GO:0009103">
    <property type="term" value="P:lipopolysaccharide biosynthetic process"/>
    <property type="evidence" value="ECO:0007669"/>
    <property type="project" value="UniProtKB-ARBA"/>
</dbReference>
<dbReference type="OrthoDB" id="9792789at2"/>
<keyword evidence="2" id="KW-1003">Cell membrane</keyword>
<feature type="transmembrane region" description="Helical" evidence="8">
    <location>
        <begin position="6"/>
        <end position="27"/>
    </location>
</feature>
<feature type="transmembrane region" description="Helical" evidence="8">
    <location>
        <begin position="210"/>
        <end position="233"/>
    </location>
</feature>
<dbReference type="RefSeq" id="WP_089240445.1">
    <property type="nucleotide sequence ID" value="NZ_FZOK01000008.1"/>
</dbReference>
<organism evidence="10 11">
    <name type="scientific">Belliella buryatensis</name>
    <dbReference type="NCBI Taxonomy" id="1500549"/>
    <lineage>
        <taxon>Bacteria</taxon>
        <taxon>Pseudomonadati</taxon>
        <taxon>Bacteroidota</taxon>
        <taxon>Cytophagia</taxon>
        <taxon>Cytophagales</taxon>
        <taxon>Cyclobacteriaceae</taxon>
        <taxon>Belliella</taxon>
    </lineage>
</organism>
<dbReference type="GO" id="GO:0005886">
    <property type="term" value="C:plasma membrane"/>
    <property type="evidence" value="ECO:0007669"/>
    <property type="project" value="UniProtKB-SubCell"/>
</dbReference>
<accession>A0A239E276</accession>
<dbReference type="PANTHER" id="PTHR33908">
    <property type="entry name" value="MANNOSYLTRANSFERASE YKCB-RELATED"/>
    <property type="match status" value="1"/>
</dbReference>
<proteinExistence type="predicted"/>
<keyword evidence="4 10" id="KW-0808">Transferase</keyword>
<feature type="transmembrane region" description="Helical" evidence="8">
    <location>
        <begin position="354"/>
        <end position="373"/>
    </location>
</feature>
<name>A0A239E276_9BACT</name>
<reference evidence="11" key="1">
    <citation type="submission" date="2017-06" db="EMBL/GenBank/DDBJ databases">
        <authorList>
            <person name="Varghese N."/>
            <person name="Submissions S."/>
        </authorList>
    </citation>
    <scope>NUCLEOTIDE SEQUENCE [LARGE SCALE GENOMIC DNA]</scope>
    <source>
        <strain evidence="11">5C</strain>
    </source>
</reference>
<gene>
    <name evidence="10" type="ORF">SAMN06295967_108157</name>
</gene>
<keyword evidence="6 8" id="KW-1133">Transmembrane helix</keyword>
<feature type="transmembrane region" description="Helical" evidence="8">
    <location>
        <begin position="168"/>
        <end position="198"/>
    </location>
</feature>